<dbReference type="Proteomes" id="UP000249873">
    <property type="component" value="Chromosome"/>
</dbReference>
<dbReference type="GO" id="GO:0003700">
    <property type="term" value="F:DNA-binding transcription factor activity"/>
    <property type="evidence" value="ECO:0007669"/>
    <property type="project" value="InterPro"/>
</dbReference>
<keyword evidence="6" id="KW-1185">Reference proteome</keyword>
<dbReference type="PROSITE" id="PS01124">
    <property type="entry name" value="HTH_ARAC_FAMILY_2"/>
    <property type="match status" value="1"/>
</dbReference>
<keyword evidence="2" id="KW-0238">DNA-binding</keyword>
<dbReference type="PANTHER" id="PTHR43280:SF28">
    <property type="entry name" value="HTH-TYPE TRANSCRIPTIONAL ACTIVATOR RHAS"/>
    <property type="match status" value="1"/>
</dbReference>
<accession>A0A2Z4GB59</accession>
<sequence>MNELVLLNTAKVNLDHNWNYKNVISPFYRLYYIREGKAEVTFDNKVRTMREGYMYLIPSFTISNYSCDSFFIQQYVHIEEVLKSQASLKQRNTLFFEVKVTNLEMALFNRLLVLNPDKALMNWNPKAAVDLTMNVMQTQSLESGIMETSGIILQLMSRFVNTEIGSVRTEIAGINKMSEVLLFIHENYDSDLSVRKLASIVHHNEDYFSRLFLKFIGVRPLVYINRVRIERAQHLLLFSDLSINEIGYKVGFENRTYFSKIFKKLSGKSATAYRLESNQV</sequence>
<evidence type="ECO:0000313" key="5">
    <source>
        <dbReference type="EMBL" id="AWV98374.1"/>
    </source>
</evidence>
<protein>
    <recommendedName>
        <fullName evidence="4">HTH araC/xylS-type domain-containing protein</fullName>
    </recommendedName>
</protein>
<reference evidence="5 6" key="1">
    <citation type="submission" date="2018-05" db="EMBL/GenBank/DDBJ databases">
        <title>Complete genome sequence of Arcticibacterium luteifluviistationis SM1504T, a cytophagaceae bacterium isolated from Arctic surface seawater.</title>
        <authorList>
            <person name="Li Y."/>
            <person name="Qin Q.-L."/>
        </authorList>
    </citation>
    <scope>NUCLEOTIDE SEQUENCE [LARGE SCALE GENOMIC DNA]</scope>
    <source>
        <strain evidence="5 6">SM1504</strain>
    </source>
</reference>
<dbReference type="PANTHER" id="PTHR43280">
    <property type="entry name" value="ARAC-FAMILY TRANSCRIPTIONAL REGULATOR"/>
    <property type="match status" value="1"/>
</dbReference>
<dbReference type="InterPro" id="IPR018062">
    <property type="entry name" value="HTH_AraC-typ_CS"/>
</dbReference>
<dbReference type="SUPFAM" id="SSF46689">
    <property type="entry name" value="Homeodomain-like"/>
    <property type="match status" value="2"/>
</dbReference>
<evidence type="ECO:0000256" key="3">
    <source>
        <dbReference type="ARBA" id="ARBA00023163"/>
    </source>
</evidence>
<evidence type="ECO:0000313" key="6">
    <source>
        <dbReference type="Proteomes" id="UP000249873"/>
    </source>
</evidence>
<dbReference type="PROSITE" id="PS00041">
    <property type="entry name" value="HTH_ARAC_FAMILY_1"/>
    <property type="match status" value="1"/>
</dbReference>
<evidence type="ECO:0000259" key="4">
    <source>
        <dbReference type="PROSITE" id="PS01124"/>
    </source>
</evidence>
<keyword evidence="3" id="KW-0804">Transcription</keyword>
<evidence type="ECO:0000256" key="1">
    <source>
        <dbReference type="ARBA" id="ARBA00023015"/>
    </source>
</evidence>
<keyword evidence="1" id="KW-0805">Transcription regulation</keyword>
<dbReference type="InterPro" id="IPR018060">
    <property type="entry name" value="HTH_AraC"/>
</dbReference>
<feature type="domain" description="HTH araC/xylS-type" evidence="4">
    <location>
        <begin position="178"/>
        <end position="276"/>
    </location>
</feature>
<dbReference type="RefSeq" id="WP_111371567.1">
    <property type="nucleotide sequence ID" value="NZ_CP029480.1"/>
</dbReference>
<dbReference type="InterPro" id="IPR009057">
    <property type="entry name" value="Homeodomain-like_sf"/>
</dbReference>
<dbReference type="KEGG" id="als:DJ013_09405"/>
<dbReference type="OrthoDB" id="1007602at2"/>
<dbReference type="AlphaFoldDB" id="A0A2Z4GB59"/>
<gene>
    <name evidence="5" type="ORF">DJ013_09405</name>
</gene>
<dbReference type="Gene3D" id="1.10.10.60">
    <property type="entry name" value="Homeodomain-like"/>
    <property type="match status" value="2"/>
</dbReference>
<name>A0A2Z4GB59_9BACT</name>
<proteinExistence type="predicted"/>
<dbReference type="SMART" id="SM00342">
    <property type="entry name" value="HTH_ARAC"/>
    <property type="match status" value="1"/>
</dbReference>
<dbReference type="EMBL" id="CP029480">
    <property type="protein sequence ID" value="AWV98374.1"/>
    <property type="molecule type" value="Genomic_DNA"/>
</dbReference>
<organism evidence="5 6">
    <name type="scientific">Arcticibacterium luteifluviistationis</name>
    <dbReference type="NCBI Taxonomy" id="1784714"/>
    <lineage>
        <taxon>Bacteria</taxon>
        <taxon>Pseudomonadati</taxon>
        <taxon>Bacteroidota</taxon>
        <taxon>Cytophagia</taxon>
        <taxon>Cytophagales</taxon>
        <taxon>Leadbetterellaceae</taxon>
        <taxon>Arcticibacterium</taxon>
    </lineage>
</organism>
<dbReference type="GO" id="GO:0043565">
    <property type="term" value="F:sequence-specific DNA binding"/>
    <property type="evidence" value="ECO:0007669"/>
    <property type="project" value="InterPro"/>
</dbReference>
<dbReference type="Pfam" id="PF12833">
    <property type="entry name" value="HTH_18"/>
    <property type="match status" value="1"/>
</dbReference>
<evidence type="ECO:0000256" key="2">
    <source>
        <dbReference type="ARBA" id="ARBA00023125"/>
    </source>
</evidence>